<name>A0A8H8SW02_9AGAM</name>
<dbReference type="EMBL" id="CP059661">
    <property type="protein sequence ID" value="QRW18688.1"/>
    <property type="molecule type" value="Genomic_DNA"/>
</dbReference>
<dbReference type="AlphaFoldDB" id="A0A8H8SW02"/>
<keyword evidence="1" id="KW-0418">Kinase</keyword>
<proteinExistence type="predicted"/>
<dbReference type="GO" id="GO:0016301">
    <property type="term" value="F:kinase activity"/>
    <property type="evidence" value="ECO:0007669"/>
    <property type="project" value="UniProtKB-KW"/>
</dbReference>
<dbReference type="KEGG" id="rsx:RhiXN_00094"/>
<keyword evidence="1" id="KW-0675">Receptor</keyword>
<dbReference type="Proteomes" id="UP000650533">
    <property type="component" value="Chromosome 4"/>
</dbReference>
<sequence length="211" mass="24228">MEGTSPSNRNLALRVFGIPELVGIICNLIQKRDNANPLRVCRQLFQGIRPYIWRSTDAVITLIEMIPTSRVEEPFDEPFCPYVASPPARSPRESLDLSRLNIYGPYIKQLKIPVLTIVDEYHDWNDFLVSVRNVSLLPNLEHLELDVSREIQRETISTESLNWMTTFMSPSLKTFQIFLDITLDVFSNVDDFSDTRISIESAINILQMPPT</sequence>
<accession>A0A8H8SW02</accession>
<reference evidence="1" key="1">
    <citation type="submission" date="2020-05" db="EMBL/GenBank/DDBJ databases">
        <title>Evolutionary and genomic comparisons of hybrid uninucleate and nonhybrid Rhizoctonia fungi.</title>
        <authorList>
            <person name="Li C."/>
            <person name="Chen X."/>
        </authorList>
    </citation>
    <scope>NUCLEOTIDE SEQUENCE</scope>
    <source>
        <strain evidence="1">AG-1 IA</strain>
    </source>
</reference>
<dbReference type="RefSeq" id="XP_043178925.1">
    <property type="nucleotide sequence ID" value="XM_043319913.1"/>
</dbReference>
<gene>
    <name evidence="1" type="ORF">RhiXN_00094</name>
</gene>
<protein>
    <submittedName>
        <fullName evidence="1">LRR receptor-like serine/threonine-protein kinase</fullName>
    </submittedName>
</protein>
<evidence type="ECO:0000313" key="2">
    <source>
        <dbReference type="Proteomes" id="UP000650533"/>
    </source>
</evidence>
<evidence type="ECO:0000313" key="1">
    <source>
        <dbReference type="EMBL" id="QRW18688.1"/>
    </source>
</evidence>
<dbReference type="GeneID" id="67022376"/>
<organism evidence="1 2">
    <name type="scientific">Rhizoctonia solani</name>
    <dbReference type="NCBI Taxonomy" id="456999"/>
    <lineage>
        <taxon>Eukaryota</taxon>
        <taxon>Fungi</taxon>
        <taxon>Dikarya</taxon>
        <taxon>Basidiomycota</taxon>
        <taxon>Agaricomycotina</taxon>
        <taxon>Agaricomycetes</taxon>
        <taxon>Cantharellales</taxon>
        <taxon>Ceratobasidiaceae</taxon>
        <taxon>Rhizoctonia</taxon>
    </lineage>
</organism>
<keyword evidence="1" id="KW-0808">Transferase</keyword>